<accession>A0AAV4XJ50</accession>
<dbReference type="PANTHER" id="PTHR46241">
    <property type="entry name" value="ARMADILLO REPEAT-CONTAINING PROTEIN 4 ARMC4"/>
    <property type="match status" value="1"/>
</dbReference>
<feature type="signal peptide" evidence="1">
    <location>
        <begin position="1"/>
        <end position="23"/>
    </location>
</feature>
<dbReference type="Proteomes" id="UP001054945">
    <property type="component" value="Unassembled WGS sequence"/>
</dbReference>
<reference evidence="2 3" key="1">
    <citation type="submission" date="2021-06" db="EMBL/GenBank/DDBJ databases">
        <title>Caerostris extrusa draft genome.</title>
        <authorList>
            <person name="Kono N."/>
            <person name="Arakawa K."/>
        </authorList>
    </citation>
    <scope>NUCLEOTIDE SEQUENCE [LARGE SCALE GENOMIC DNA]</scope>
</reference>
<evidence type="ECO:0000313" key="2">
    <source>
        <dbReference type="EMBL" id="GIY95211.1"/>
    </source>
</evidence>
<dbReference type="SUPFAM" id="SSF48371">
    <property type="entry name" value="ARM repeat"/>
    <property type="match status" value="1"/>
</dbReference>
<dbReference type="Gene3D" id="1.25.10.10">
    <property type="entry name" value="Leucine-rich Repeat Variant"/>
    <property type="match status" value="1"/>
</dbReference>
<keyword evidence="1" id="KW-0732">Signal</keyword>
<keyword evidence="3" id="KW-1185">Reference proteome</keyword>
<dbReference type="EMBL" id="BPLR01000489">
    <property type="protein sequence ID" value="GIY95211.1"/>
    <property type="molecule type" value="Genomic_DNA"/>
</dbReference>
<organism evidence="2 3">
    <name type="scientific">Caerostris extrusa</name>
    <name type="common">Bark spider</name>
    <name type="synonym">Caerostris bankana</name>
    <dbReference type="NCBI Taxonomy" id="172846"/>
    <lineage>
        <taxon>Eukaryota</taxon>
        <taxon>Metazoa</taxon>
        <taxon>Ecdysozoa</taxon>
        <taxon>Arthropoda</taxon>
        <taxon>Chelicerata</taxon>
        <taxon>Arachnida</taxon>
        <taxon>Araneae</taxon>
        <taxon>Araneomorphae</taxon>
        <taxon>Entelegynae</taxon>
        <taxon>Araneoidea</taxon>
        <taxon>Araneidae</taxon>
        <taxon>Caerostris</taxon>
    </lineage>
</organism>
<protein>
    <submittedName>
        <fullName evidence="2">Armadillo repeat-containing protein 4</fullName>
    </submittedName>
</protein>
<name>A0AAV4XJ50_CAEEX</name>
<dbReference type="AlphaFoldDB" id="A0AAV4XJ50"/>
<gene>
    <name evidence="2" type="primary">ARMC4_0</name>
    <name evidence="2" type="ORF">CEXT_681801</name>
</gene>
<dbReference type="PANTHER" id="PTHR46241:SF1">
    <property type="entry name" value="OUTER DYNEIN ARM-DOCKING COMPLEX SUBUNIT 2"/>
    <property type="match status" value="1"/>
</dbReference>
<evidence type="ECO:0000313" key="3">
    <source>
        <dbReference type="Proteomes" id="UP001054945"/>
    </source>
</evidence>
<feature type="chain" id="PRO_5043585123" evidence="1">
    <location>
        <begin position="24"/>
        <end position="115"/>
    </location>
</feature>
<dbReference type="InterPro" id="IPR011989">
    <property type="entry name" value="ARM-like"/>
</dbReference>
<sequence>MECLNTKHTRVLTSICALIVVLCKDSDNLSILTNYHVVQNLSRLTRTKCRRLRYHLCLAIRACCPYGENRQEFARRRIVYPLMKMLKSKSNMVKGAATHALYQLARIPRVVCRVV</sequence>
<comment type="caution">
    <text evidence="2">The sequence shown here is derived from an EMBL/GenBank/DDBJ whole genome shotgun (WGS) entry which is preliminary data.</text>
</comment>
<evidence type="ECO:0000256" key="1">
    <source>
        <dbReference type="SAM" id="SignalP"/>
    </source>
</evidence>
<dbReference type="InterPro" id="IPR016024">
    <property type="entry name" value="ARM-type_fold"/>
</dbReference>
<proteinExistence type="predicted"/>